<reference evidence="2 3" key="1">
    <citation type="submission" date="2016-07" db="EMBL/GenBank/DDBJ databases">
        <title>Pervasive Adenine N6-methylation of Active Genes in Fungi.</title>
        <authorList>
            <consortium name="DOE Joint Genome Institute"/>
            <person name="Mondo S.J."/>
            <person name="Dannebaum R.O."/>
            <person name="Kuo R.C."/>
            <person name="Labutti K."/>
            <person name="Haridas S."/>
            <person name="Kuo A."/>
            <person name="Salamov A."/>
            <person name="Ahrendt S.R."/>
            <person name="Lipzen A."/>
            <person name="Sullivan W."/>
            <person name="Andreopoulos W.B."/>
            <person name="Clum A."/>
            <person name="Lindquist E."/>
            <person name="Daum C."/>
            <person name="Ramamoorthy G.K."/>
            <person name="Gryganskyi A."/>
            <person name="Culley D."/>
            <person name="Magnuson J.K."/>
            <person name="James T.Y."/>
            <person name="O'Malley M.A."/>
            <person name="Stajich J.E."/>
            <person name="Spatafora J.W."/>
            <person name="Visel A."/>
            <person name="Grigoriev I.V."/>
        </authorList>
    </citation>
    <scope>NUCLEOTIDE SEQUENCE [LARGE SCALE GENOMIC DNA]</scope>
    <source>
        <strain evidence="2 3">CBS 129021</strain>
    </source>
</reference>
<dbReference type="EMBL" id="MCFJ01000005">
    <property type="protein sequence ID" value="ORY66449.1"/>
    <property type="molecule type" value="Genomic_DNA"/>
</dbReference>
<organism evidence="2 3">
    <name type="scientific">Pseudomassariella vexata</name>
    <dbReference type="NCBI Taxonomy" id="1141098"/>
    <lineage>
        <taxon>Eukaryota</taxon>
        <taxon>Fungi</taxon>
        <taxon>Dikarya</taxon>
        <taxon>Ascomycota</taxon>
        <taxon>Pezizomycotina</taxon>
        <taxon>Sordariomycetes</taxon>
        <taxon>Xylariomycetidae</taxon>
        <taxon>Amphisphaeriales</taxon>
        <taxon>Pseudomassariaceae</taxon>
        <taxon>Pseudomassariella</taxon>
    </lineage>
</organism>
<dbReference type="AlphaFoldDB" id="A0A1Y2E4K7"/>
<dbReference type="RefSeq" id="XP_040717413.1">
    <property type="nucleotide sequence ID" value="XM_040853930.1"/>
</dbReference>
<keyword evidence="3" id="KW-1185">Reference proteome</keyword>
<name>A0A1Y2E4K7_9PEZI</name>
<sequence>MVTGSELEKGFMEGVIGRTRDACNMSRQRDIQSATCTITQSPTGETARSYFFNITYKELCIAAWSRAETNTSKLGSQVFGSILGGHTAGILLQTTVEKASLKKRDFPSNDGDQSWKRQGYKYTMVYPFGSTEAWKVPQLRDLSQSASCGNNAENSHSLRMWLSKSWRLTPSFWVVWNQPTSRRGQLTGRSREQRTKYESNWRPGGTNLKKPKDAHQHY</sequence>
<proteinExistence type="predicted"/>
<evidence type="ECO:0000313" key="2">
    <source>
        <dbReference type="EMBL" id="ORY66449.1"/>
    </source>
</evidence>
<gene>
    <name evidence="2" type="ORF">BCR38DRAFT_180482</name>
</gene>
<feature type="compositionally biased region" description="Basic and acidic residues" evidence="1">
    <location>
        <begin position="189"/>
        <end position="199"/>
    </location>
</feature>
<comment type="caution">
    <text evidence="2">The sequence shown here is derived from an EMBL/GenBank/DDBJ whole genome shotgun (WGS) entry which is preliminary data.</text>
</comment>
<dbReference type="Proteomes" id="UP000193689">
    <property type="component" value="Unassembled WGS sequence"/>
</dbReference>
<evidence type="ECO:0000256" key="1">
    <source>
        <dbReference type="SAM" id="MobiDB-lite"/>
    </source>
</evidence>
<evidence type="ECO:0000313" key="3">
    <source>
        <dbReference type="Proteomes" id="UP000193689"/>
    </source>
</evidence>
<accession>A0A1Y2E4K7</accession>
<feature type="region of interest" description="Disordered" evidence="1">
    <location>
        <begin position="183"/>
        <end position="218"/>
    </location>
</feature>
<protein>
    <submittedName>
        <fullName evidence="2">Uncharacterized protein</fullName>
    </submittedName>
</protein>
<dbReference type="InParanoid" id="A0A1Y2E4K7"/>
<dbReference type="GeneID" id="63770142"/>